<comment type="caution">
    <text evidence="1">The sequence shown here is derived from an EMBL/GenBank/DDBJ whole genome shotgun (WGS) entry which is preliminary data.</text>
</comment>
<gene>
    <name evidence="1" type="ORF">BKP45_05765</name>
</gene>
<dbReference type="Pfam" id="PF16258">
    <property type="entry name" value="DUF4912"/>
    <property type="match status" value="1"/>
</dbReference>
<dbReference type="AlphaFoldDB" id="A0A1S2MC54"/>
<reference evidence="1 2" key="1">
    <citation type="submission" date="2016-10" db="EMBL/GenBank/DDBJ databases">
        <title>Draft genome sequences of four alkaliphilic bacteria belonging to the Anaerobacillus genus.</title>
        <authorList>
            <person name="Bassil N.M."/>
            <person name="Lloyd J.R."/>
        </authorList>
    </citation>
    <scope>NUCLEOTIDE SEQUENCE [LARGE SCALE GENOMIC DNA]</scope>
    <source>
        <strain evidence="1 2">DSM 22531</strain>
    </source>
</reference>
<dbReference type="STRING" id="472963.BKP45_05765"/>
<evidence type="ECO:0000313" key="1">
    <source>
        <dbReference type="EMBL" id="OIJ22176.1"/>
    </source>
</evidence>
<dbReference type="OrthoDB" id="9812700at2"/>
<organism evidence="1 2">
    <name type="scientific">Anaerobacillus alkalidiazotrophicus</name>
    <dbReference type="NCBI Taxonomy" id="472963"/>
    <lineage>
        <taxon>Bacteria</taxon>
        <taxon>Bacillati</taxon>
        <taxon>Bacillota</taxon>
        <taxon>Bacilli</taxon>
        <taxon>Bacillales</taxon>
        <taxon>Bacillaceae</taxon>
        <taxon>Anaerobacillus</taxon>
    </lineage>
</organism>
<accession>A0A1S2MC54</accession>
<dbReference type="EMBL" id="MLQS01000001">
    <property type="protein sequence ID" value="OIJ22176.1"/>
    <property type="molecule type" value="Genomic_DNA"/>
</dbReference>
<evidence type="ECO:0008006" key="3">
    <source>
        <dbReference type="Google" id="ProtNLM"/>
    </source>
</evidence>
<name>A0A1S2MC54_9BACI</name>
<evidence type="ECO:0000313" key="2">
    <source>
        <dbReference type="Proteomes" id="UP000180057"/>
    </source>
</evidence>
<dbReference type="Proteomes" id="UP000180057">
    <property type="component" value="Unassembled WGS sequence"/>
</dbReference>
<dbReference type="RefSeq" id="WP_071388738.1">
    <property type="nucleotide sequence ID" value="NZ_MLQS01000001.1"/>
</dbReference>
<dbReference type="InterPro" id="IPR032585">
    <property type="entry name" value="DUF4912"/>
</dbReference>
<proteinExistence type="predicted"/>
<sequence length="219" mass="25637">MIIEIAKVIDDELSIKDNKVNLSIGDINNGWNKYQKEHIGCKLFFSNDYGEKKDLFKYGQNSELEDPRDVDQCVLMVQSPCALFCYWDISKRKKKMIEHHLNGEWSSFKKKLRIYDITAIFFNGHNAHRYQDFSYNEASNQCFFDNLLSNRTYCVDVGVVTKEGSFFSLLRSNPVDTPRSSQFETGLFTKAVSNWKEGKRDNPEWLEGFSSYSYYEKVK</sequence>
<protein>
    <recommendedName>
        <fullName evidence="3">DUF4912 domain-containing protein</fullName>
    </recommendedName>
</protein>
<keyword evidence="2" id="KW-1185">Reference proteome</keyword>